<dbReference type="RefSeq" id="WP_268778439.1">
    <property type="nucleotide sequence ID" value="NZ_JAPRAT010000001.1"/>
</dbReference>
<dbReference type="PANTHER" id="PTHR32089:SF112">
    <property type="entry name" value="LYSOZYME-LIKE PROTEIN-RELATED"/>
    <property type="match status" value="1"/>
</dbReference>
<keyword evidence="1 3" id="KW-0807">Transducer</keyword>
<feature type="compositionally biased region" description="Basic residues" evidence="5">
    <location>
        <begin position="15"/>
        <end position="35"/>
    </location>
</feature>
<keyword evidence="9" id="KW-1185">Reference proteome</keyword>
<keyword evidence="4" id="KW-0175">Coiled coil</keyword>
<comment type="caution">
    <text evidence="8">The sequence shown here is derived from an EMBL/GenBank/DDBJ whole genome shotgun (WGS) entry which is preliminary data.</text>
</comment>
<organism evidence="8 9">
    <name type="scientific">Natronobacillus azotifigens</name>
    <dbReference type="NCBI Taxonomy" id="472978"/>
    <lineage>
        <taxon>Bacteria</taxon>
        <taxon>Bacillati</taxon>
        <taxon>Bacillota</taxon>
        <taxon>Bacilli</taxon>
        <taxon>Bacillales</taxon>
        <taxon>Bacillaceae</taxon>
        <taxon>Natronobacillus</taxon>
    </lineage>
</organism>
<dbReference type="SUPFAM" id="SSF58104">
    <property type="entry name" value="Methyl-accepting chemotaxis protein (MCP) signaling domain"/>
    <property type="match status" value="1"/>
</dbReference>
<dbReference type="InterPro" id="IPR004089">
    <property type="entry name" value="MCPsignal_dom"/>
</dbReference>
<evidence type="ECO:0000313" key="9">
    <source>
        <dbReference type="Proteomes" id="UP001084197"/>
    </source>
</evidence>
<keyword evidence="6" id="KW-1133">Transmembrane helix</keyword>
<feature type="region of interest" description="Disordered" evidence="5">
    <location>
        <begin position="1"/>
        <end position="35"/>
    </location>
</feature>
<evidence type="ECO:0000256" key="6">
    <source>
        <dbReference type="SAM" id="Phobius"/>
    </source>
</evidence>
<dbReference type="Gene3D" id="1.10.287.950">
    <property type="entry name" value="Methyl-accepting chemotaxis protein"/>
    <property type="match status" value="1"/>
</dbReference>
<evidence type="ECO:0000256" key="2">
    <source>
        <dbReference type="ARBA" id="ARBA00029447"/>
    </source>
</evidence>
<gene>
    <name evidence="8" type="ORF">OWO01_00415</name>
</gene>
<feature type="transmembrane region" description="Helical" evidence="6">
    <location>
        <begin position="224"/>
        <end position="244"/>
    </location>
</feature>
<evidence type="ECO:0000259" key="7">
    <source>
        <dbReference type="PROSITE" id="PS50111"/>
    </source>
</evidence>
<dbReference type="AlphaFoldDB" id="A0A9J6R7R1"/>
<dbReference type="SMART" id="SM00283">
    <property type="entry name" value="MA"/>
    <property type="match status" value="1"/>
</dbReference>
<accession>A0A9J6R7R1</accession>
<sequence>MKLNVKAKLKEQKSKIKGGKRREKTQKFKKKTTKKKKAQTKMKLIHRLYALITLITLTCIIAAGFIYYYSQEVSRESDALEETASSQQQYGELINDLNMLGIRYYQLINSGYSQDGITEVEMYLENANNRYDQLIEQMGDSDELSHYFQFLRDAIDSYQLIYEQNFTTIFVGDEVEQIRNRILPALSRNENSLQSVNNRIQDFLEDERETASVSLQNALTSSELIIMIALIILVLVPLIVLLLFSRSLFTGVQLVMNRIRAYHQGEFDYTNDTNRSDEFAEIDTRLEEMGNRLITIINKNKEISDDVLTVVKTTGKKSSEQLAGMDQIEKMMNEFSEEMQRQTEFTGTISATTEEVSASSEEIASTIACINNEIVTLEDVSNQGLDIMNDLEETMNQLDRQATETAERISVMDKHLTHISSFLNGIDDIADQTNLLAINASIEAARAGDEGNSFGVVAQEIRKLSQGTNDFSKQTKDVLDKLSKEVATIVKMFTEFQQRSEWTREKTVESASLFKKISTDNSKVAREHQDINESISQINRAIEDVVGSVSELVNGANILEEKSTNVQGIVNEQTERQKTLVEDVKSLENTADLLRN</sequence>
<dbReference type="PANTHER" id="PTHR32089">
    <property type="entry name" value="METHYL-ACCEPTING CHEMOTAXIS PROTEIN MCPB"/>
    <property type="match status" value="1"/>
</dbReference>
<dbReference type="Proteomes" id="UP001084197">
    <property type="component" value="Unassembled WGS sequence"/>
</dbReference>
<keyword evidence="6" id="KW-0472">Membrane</keyword>
<dbReference type="GO" id="GO:0004888">
    <property type="term" value="F:transmembrane signaling receptor activity"/>
    <property type="evidence" value="ECO:0007669"/>
    <property type="project" value="InterPro"/>
</dbReference>
<comment type="similarity">
    <text evidence="2">Belongs to the methyl-accepting chemotaxis (MCP) protein family.</text>
</comment>
<feature type="transmembrane region" description="Helical" evidence="6">
    <location>
        <begin position="44"/>
        <end position="69"/>
    </location>
</feature>
<reference evidence="8" key="1">
    <citation type="submission" date="2022-11" db="EMBL/GenBank/DDBJ databases">
        <title>WGS of Natronobacillus azotifigens 24KS-1, an anaerobic diazotrophic haloalkaliphile from soda-rich habitats.</title>
        <authorList>
            <person name="Sorokin D.Y."/>
            <person name="Merkel A.Y."/>
        </authorList>
    </citation>
    <scope>NUCLEOTIDE SEQUENCE</scope>
    <source>
        <strain evidence="8">24KS-1</strain>
    </source>
</reference>
<evidence type="ECO:0000256" key="3">
    <source>
        <dbReference type="PROSITE-ProRule" id="PRU00284"/>
    </source>
</evidence>
<feature type="coiled-coil region" evidence="4">
    <location>
        <begin position="117"/>
        <end position="144"/>
    </location>
</feature>
<dbReference type="InterPro" id="IPR004090">
    <property type="entry name" value="Chemotax_Me-accpt_rcpt"/>
</dbReference>
<dbReference type="PRINTS" id="PR00260">
    <property type="entry name" value="CHEMTRNSDUCR"/>
</dbReference>
<protein>
    <submittedName>
        <fullName evidence="8">Methyl-accepting chemotaxis protein</fullName>
    </submittedName>
</protein>
<dbReference type="PROSITE" id="PS50111">
    <property type="entry name" value="CHEMOTAXIS_TRANSDUC_2"/>
    <property type="match status" value="1"/>
</dbReference>
<dbReference type="EMBL" id="JAPRAT010000001">
    <property type="protein sequence ID" value="MCZ0701672.1"/>
    <property type="molecule type" value="Genomic_DNA"/>
</dbReference>
<keyword evidence="6" id="KW-0812">Transmembrane</keyword>
<name>A0A9J6R7R1_9BACI</name>
<evidence type="ECO:0000313" key="8">
    <source>
        <dbReference type="EMBL" id="MCZ0701672.1"/>
    </source>
</evidence>
<evidence type="ECO:0000256" key="4">
    <source>
        <dbReference type="SAM" id="Coils"/>
    </source>
</evidence>
<dbReference type="GO" id="GO:0016020">
    <property type="term" value="C:membrane"/>
    <property type="evidence" value="ECO:0007669"/>
    <property type="project" value="InterPro"/>
</dbReference>
<dbReference type="GO" id="GO:0007165">
    <property type="term" value="P:signal transduction"/>
    <property type="evidence" value="ECO:0007669"/>
    <property type="project" value="UniProtKB-KW"/>
</dbReference>
<feature type="domain" description="Methyl-accepting transducer" evidence="7">
    <location>
        <begin position="317"/>
        <end position="553"/>
    </location>
</feature>
<evidence type="ECO:0000256" key="5">
    <source>
        <dbReference type="SAM" id="MobiDB-lite"/>
    </source>
</evidence>
<evidence type="ECO:0000256" key="1">
    <source>
        <dbReference type="ARBA" id="ARBA00023224"/>
    </source>
</evidence>
<proteinExistence type="inferred from homology"/>
<dbReference type="Gene3D" id="6.10.340.10">
    <property type="match status" value="1"/>
</dbReference>
<dbReference type="Pfam" id="PF00015">
    <property type="entry name" value="MCPsignal"/>
    <property type="match status" value="1"/>
</dbReference>
<dbReference type="GO" id="GO:0006935">
    <property type="term" value="P:chemotaxis"/>
    <property type="evidence" value="ECO:0007669"/>
    <property type="project" value="InterPro"/>
</dbReference>